<evidence type="ECO:0000313" key="2">
    <source>
        <dbReference type="EMBL" id="MBI1495173.1"/>
    </source>
</evidence>
<feature type="domain" description="N-acetyltransferase" evidence="1">
    <location>
        <begin position="99"/>
        <end position="243"/>
    </location>
</feature>
<sequence>MSQPDVFALYDVCENTWPAKAVTEENGWSIRDGAGGGQRVSAATAVNPGEVPDIAEAEAAMDALGQNPLFMIREGEDALDQALETRGYKVKDPVTLWLAEIDEIASEDAPRMSAFTVWPPVGIMEELWVEGGIGPARLDVMHRGCDPKTGIFGRTNDRPAGVAYVGIHNGIAMLHALEVTPSQRRNGSAGRILRKAATWAKHHGAKHFSVIVTQENQGANALYSSLNMRSVGQYHYRVKPVEA</sequence>
<dbReference type="GO" id="GO:0016747">
    <property type="term" value="F:acyltransferase activity, transferring groups other than amino-acyl groups"/>
    <property type="evidence" value="ECO:0007669"/>
    <property type="project" value="InterPro"/>
</dbReference>
<dbReference type="Gene3D" id="3.40.630.30">
    <property type="match status" value="1"/>
</dbReference>
<organism evidence="2 3">
    <name type="scientific">Halocynthiibacter styelae</name>
    <dbReference type="NCBI Taxonomy" id="2761955"/>
    <lineage>
        <taxon>Bacteria</taxon>
        <taxon>Pseudomonadati</taxon>
        <taxon>Pseudomonadota</taxon>
        <taxon>Alphaproteobacteria</taxon>
        <taxon>Rhodobacterales</taxon>
        <taxon>Paracoccaceae</taxon>
        <taxon>Halocynthiibacter</taxon>
    </lineage>
</organism>
<dbReference type="AlphaFoldDB" id="A0A8J7IKZ7"/>
<dbReference type="CDD" id="cd04301">
    <property type="entry name" value="NAT_SF"/>
    <property type="match status" value="1"/>
</dbReference>
<proteinExistence type="predicted"/>
<dbReference type="RefSeq" id="WP_228849886.1">
    <property type="nucleotide sequence ID" value="NZ_JADCKQ010000015.1"/>
</dbReference>
<keyword evidence="3" id="KW-1185">Reference proteome</keyword>
<evidence type="ECO:0000313" key="3">
    <source>
        <dbReference type="Proteomes" id="UP000640583"/>
    </source>
</evidence>
<dbReference type="EMBL" id="JADCKQ010000015">
    <property type="protein sequence ID" value="MBI1495173.1"/>
    <property type="molecule type" value="Genomic_DNA"/>
</dbReference>
<reference evidence="2" key="1">
    <citation type="submission" date="2020-10" db="EMBL/GenBank/DDBJ databases">
        <title>Paenihalocynthiibacter styelae gen. nov., sp. nov., isolated from stalked sea squirt Styela clava.</title>
        <authorList>
            <person name="Kim Y.-O."/>
            <person name="Yoon J.-H."/>
        </authorList>
    </citation>
    <scope>NUCLEOTIDE SEQUENCE</scope>
    <source>
        <strain evidence="2">MYP1-1</strain>
    </source>
</reference>
<dbReference type="Pfam" id="PF00583">
    <property type="entry name" value="Acetyltransf_1"/>
    <property type="match status" value="1"/>
</dbReference>
<dbReference type="SUPFAM" id="SSF55729">
    <property type="entry name" value="Acyl-CoA N-acyltransferases (Nat)"/>
    <property type="match status" value="1"/>
</dbReference>
<dbReference type="InterPro" id="IPR016181">
    <property type="entry name" value="Acyl_CoA_acyltransferase"/>
</dbReference>
<protein>
    <submittedName>
        <fullName evidence="2">GNAT family N-acetyltransferase</fullName>
    </submittedName>
</protein>
<dbReference type="Proteomes" id="UP000640583">
    <property type="component" value="Unassembled WGS sequence"/>
</dbReference>
<accession>A0A8J7IKZ7</accession>
<evidence type="ECO:0000259" key="1">
    <source>
        <dbReference type="PROSITE" id="PS51186"/>
    </source>
</evidence>
<dbReference type="InterPro" id="IPR000182">
    <property type="entry name" value="GNAT_dom"/>
</dbReference>
<name>A0A8J7IKZ7_9RHOB</name>
<gene>
    <name evidence="2" type="ORF">H1D41_16125</name>
</gene>
<comment type="caution">
    <text evidence="2">The sequence shown here is derived from an EMBL/GenBank/DDBJ whole genome shotgun (WGS) entry which is preliminary data.</text>
</comment>
<dbReference type="PROSITE" id="PS51186">
    <property type="entry name" value="GNAT"/>
    <property type="match status" value="1"/>
</dbReference>